<dbReference type="InterPro" id="IPR002376">
    <property type="entry name" value="Formyl_transf_N"/>
</dbReference>
<dbReference type="InterPro" id="IPR004607">
    <property type="entry name" value="GART"/>
</dbReference>
<dbReference type="STRING" id="574566.I0YZI8"/>
<keyword evidence="4" id="KW-0658">Purine biosynthesis</keyword>
<dbReference type="HAMAP" id="MF_01930">
    <property type="entry name" value="PurN"/>
    <property type="match status" value="1"/>
</dbReference>
<organism evidence="10 11">
    <name type="scientific">Coccomyxa subellipsoidea (strain C-169)</name>
    <name type="common">Green microalga</name>
    <dbReference type="NCBI Taxonomy" id="574566"/>
    <lineage>
        <taxon>Eukaryota</taxon>
        <taxon>Viridiplantae</taxon>
        <taxon>Chlorophyta</taxon>
        <taxon>core chlorophytes</taxon>
        <taxon>Trebouxiophyceae</taxon>
        <taxon>Trebouxiophyceae incertae sedis</taxon>
        <taxon>Coccomyxaceae</taxon>
        <taxon>Coccomyxa</taxon>
        <taxon>Coccomyxa subellipsoidea</taxon>
    </lineage>
</organism>
<evidence type="ECO:0000313" key="10">
    <source>
        <dbReference type="EMBL" id="EIE23807.1"/>
    </source>
</evidence>
<comment type="similarity">
    <text evidence="5">Belongs to the GART family.</text>
</comment>
<evidence type="ECO:0000256" key="1">
    <source>
        <dbReference type="ARBA" id="ARBA00005054"/>
    </source>
</evidence>
<sequence>MRVDLASPAQASLPRSCHLCSSIPRLSSLSACVTQTKRTGIKKVPLRQIYEPSLHTHSIRKGAVHCSASPPPLQEPDRKPRLAIFVSGGGSNFRAIHAAIADGRICADVAVVVSDVPNCGGWKYAAEHGISVEAFPASAKTLVDGKCVALSTEQLITALKEKYDVDFVLLAGYLKLIPAELVRQYKRAMLNIHPALLPNFGGKGLYGGRVHSAVIGSGARFSGPTIHFVDEGYDTGPILAQAVVPVYPTDSPKQLAARVLTEEHRLYPEAVAALVDRRITWREDGIPVLWSAH</sequence>
<dbReference type="PANTHER" id="PTHR43369">
    <property type="entry name" value="PHOSPHORIBOSYLGLYCINAMIDE FORMYLTRANSFERASE"/>
    <property type="match status" value="1"/>
</dbReference>
<evidence type="ECO:0000256" key="7">
    <source>
        <dbReference type="ARBA" id="ARBA00041682"/>
    </source>
</evidence>
<dbReference type="GO" id="GO:0009507">
    <property type="term" value="C:chloroplast"/>
    <property type="evidence" value="ECO:0007669"/>
    <property type="project" value="TreeGrafter"/>
</dbReference>
<dbReference type="PROSITE" id="PS00373">
    <property type="entry name" value="GART"/>
    <property type="match status" value="1"/>
</dbReference>
<evidence type="ECO:0000256" key="5">
    <source>
        <dbReference type="ARBA" id="ARBA00038440"/>
    </source>
</evidence>
<evidence type="ECO:0000259" key="9">
    <source>
        <dbReference type="Pfam" id="PF00551"/>
    </source>
</evidence>
<reference evidence="10 11" key="1">
    <citation type="journal article" date="2012" name="Genome Biol.">
        <title>The genome of the polar eukaryotic microalga coccomyxa subellipsoidea reveals traits of cold adaptation.</title>
        <authorList>
            <person name="Blanc G."/>
            <person name="Agarkova I."/>
            <person name="Grimwood J."/>
            <person name="Kuo A."/>
            <person name="Brueggeman A."/>
            <person name="Dunigan D."/>
            <person name="Gurnon J."/>
            <person name="Ladunga I."/>
            <person name="Lindquist E."/>
            <person name="Lucas S."/>
            <person name="Pangilinan J."/>
            <person name="Proschold T."/>
            <person name="Salamov A."/>
            <person name="Schmutz J."/>
            <person name="Weeks D."/>
            <person name="Yamada T."/>
            <person name="Claverie J.M."/>
            <person name="Grigoriev I."/>
            <person name="Van Etten J."/>
            <person name="Lomsadze A."/>
            <person name="Borodovsky M."/>
        </authorList>
    </citation>
    <scope>NUCLEOTIDE SEQUENCE [LARGE SCALE GENOMIC DNA]</scope>
    <source>
        <strain evidence="10 11">C-169</strain>
    </source>
</reference>
<dbReference type="CDD" id="cd08645">
    <property type="entry name" value="FMT_core_GART"/>
    <property type="match status" value="1"/>
</dbReference>
<dbReference type="AlphaFoldDB" id="I0YZI8"/>
<dbReference type="OrthoDB" id="2018833at2759"/>
<comment type="caution">
    <text evidence="10">The sequence shown here is derived from an EMBL/GenBank/DDBJ whole genome shotgun (WGS) entry which is preliminary data.</text>
</comment>
<dbReference type="GeneID" id="17041799"/>
<dbReference type="EC" id="2.1.2.2" evidence="2"/>
<evidence type="ECO:0000256" key="8">
    <source>
        <dbReference type="ARBA" id="ARBA00047664"/>
    </source>
</evidence>
<dbReference type="GO" id="GO:0004644">
    <property type="term" value="F:phosphoribosylglycinamide formyltransferase activity"/>
    <property type="evidence" value="ECO:0007669"/>
    <property type="project" value="UniProtKB-EC"/>
</dbReference>
<evidence type="ECO:0000256" key="6">
    <source>
        <dbReference type="ARBA" id="ARBA00041324"/>
    </source>
</evidence>
<dbReference type="UniPathway" id="UPA00074">
    <property type="reaction ID" value="UER00126"/>
</dbReference>
<proteinExistence type="inferred from homology"/>
<comment type="catalytic activity">
    <reaction evidence="8">
        <text>N(1)-(5-phospho-beta-D-ribosyl)glycinamide + (6R)-10-formyltetrahydrofolate = N(2)-formyl-N(1)-(5-phospho-beta-D-ribosyl)glycinamide + (6S)-5,6,7,8-tetrahydrofolate + H(+)</text>
        <dbReference type="Rhea" id="RHEA:15053"/>
        <dbReference type="ChEBI" id="CHEBI:15378"/>
        <dbReference type="ChEBI" id="CHEBI:57453"/>
        <dbReference type="ChEBI" id="CHEBI:143788"/>
        <dbReference type="ChEBI" id="CHEBI:147286"/>
        <dbReference type="ChEBI" id="CHEBI:195366"/>
        <dbReference type="EC" id="2.1.2.2"/>
    </reaction>
</comment>
<name>I0YZI8_COCSC</name>
<keyword evidence="3" id="KW-0808">Transferase</keyword>
<protein>
    <recommendedName>
        <fullName evidence="2">phosphoribosylglycinamide formyltransferase 1</fullName>
        <ecNumber evidence="2">2.1.2.2</ecNumber>
    </recommendedName>
    <alternativeName>
        <fullName evidence="7">5'-phosphoribosylglycinamide transformylase</fullName>
    </alternativeName>
    <alternativeName>
        <fullName evidence="6">GAR transformylase</fullName>
    </alternativeName>
</protein>
<feature type="domain" description="Formyl transferase N-terminal" evidence="9">
    <location>
        <begin position="81"/>
        <end position="271"/>
    </location>
</feature>
<dbReference type="NCBIfam" id="TIGR00639">
    <property type="entry name" value="PurN"/>
    <property type="match status" value="1"/>
</dbReference>
<accession>I0YZI8</accession>
<evidence type="ECO:0000313" key="11">
    <source>
        <dbReference type="Proteomes" id="UP000007264"/>
    </source>
</evidence>
<dbReference type="GO" id="GO:0006189">
    <property type="term" value="P:'de novo' IMP biosynthetic process"/>
    <property type="evidence" value="ECO:0007669"/>
    <property type="project" value="UniProtKB-UniPathway"/>
</dbReference>
<dbReference type="EMBL" id="AGSI01000007">
    <property type="protein sequence ID" value="EIE23807.1"/>
    <property type="molecule type" value="Genomic_DNA"/>
</dbReference>
<evidence type="ECO:0000256" key="4">
    <source>
        <dbReference type="ARBA" id="ARBA00022755"/>
    </source>
</evidence>
<dbReference type="InterPro" id="IPR001555">
    <property type="entry name" value="GART_AS"/>
</dbReference>
<dbReference type="Proteomes" id="UP000007264">
    <property type="component" value="Unassembled WGS sequence"/>
</dbReference>
<dbReference type="PANTHER" id="PTHR43369:SF2">
    <property type="entry name" value="PHOSPHORIBOSYLGLYCINAMIDE FORMYLTRANSFERASE"/>
    <property type="match status" value="1"/>
</dbReference>
<dbReference type="RefSeq" id="XP_005648351.1">
    <property type="nucleotide sequence ID" value="XM_005648294.1"/>
</dbReference>
<evidence type="ECO:0000256" key="3">
    <source>
        <dbReference type="ARBA" id="ARBA00022679"/>
    </source>
</evidence>
<keyword evidence="11" id="KW-1185">Reference proteome</keyword>
<comment type="pathway">
    <text evidence="1">Purine metabolism; IMP biosynthesis via de novo pathway; N(2)-formyl-N(1)-(5-phospho-D-ribosyl)glycinamide from N(1)-(5-phospho-D-ribosyl)glycinamide (10-formyl THF route): step 1/1.</text>
</comment>
<dbReference type="Gene3D" id="3.40.50.170">
    <property type="entry name" value="Formyl transferase, N-terminal domain"/>
    <property type="match status" value="1"/>
</dbReference>
<dbReference type="Pfam" id="PF00551">
    <property type="entry name" value="Formyl_trans_N"/>
    <property type="match status" value="1"/>
</dbReference>
<dbReference type="eggNOG" id="KOG3076">
    <property type="taxonomic scope" value="Eukaryota"/>
</dbReference>
<dbReference type="InterPro" id="IPR036477">
    <property type="entry name" value="Formyl_transf_N_sf"/>
</dbReference>
<dbReference type="SUPFAM" id="SSF53328">
    <property type="entry name" value="Formyltransferase"/>
    <property type="match status" value="1"/>
</dbReference>
<evidence type="ECO:0000256" key="2">
    <source>
        <dbReference type="ARBA" id="ARBA00012254"/>
    </source>
</evidence>
<gene>
    <name evidence="10" type="ORF">COCSUDRAFT_29024</name>
</gene>
<dbReference type="KEGG" id="csl:COCSUDRAFT_29024"/>